<feature type="non-terminal residue" evidence="1">
    <location>
        <position position="169"/>
    </location>
</feature>
<evidence type="ECO:0000313" key="1">
    <source>
        <dbReference type="EMBL" id="TRY78261.1"/>
    </source>
</evidence>
<accession>A0A553PKQ1</accession>
<keyword evidence="2" id="KW-1185">Reference proteome</keyword>
<gene>
    <name evidence="1" type="ORF">TCAL_15376</name>
</gene>
<comment type="caution">
    <text evidence="1">The sequence shown here is derived from an EMBL/GenBank/DDBJ whole genome shotgun (WGS) entry which is preliminary data.</text>
</comment>
<dbReference type="Proteomes" id="UP000318571">
    <property type="component" value="Chromosome 11"/>
</dbReference>
<proteinExistence type="predicted"/>
<sequence length="169" mass="19198">LRDLARDESERSIFRSHLPEERLFAHDGKELKTSAQSVDNIQKEQFQCELGRLFHRLGALEIQNACLQEVDEQIAELSKLGLPSNIHEDLSAYWTDLETSGRLVNSALNPSGKFKSMRQMLVDFAQKHVQSRASAENTKGEIKANETEIAQALEQLRTAFMTLRSKVRS</sequence>
<protein>
    <submittedName>
        <fullName evidence="1">Uncharacterized protein</fullName>
    </submittedName>
</protein>
<evidence type="ECO:0000313" key="2">
    <source>
        <dbReference type="Proteomes" id="UP000318571"/>
    </source>
</evidence>
<dbReference type="EMBL" id="VCGU01000003">
    <property type="protein sequence ID" value="TRY78261.1"/>
    <property type="molecule type" value="Genomic_DNA"/>
</dbReference>
<reference evidence="1 2" key="1">
    <citation type="journal article" date="2018" name="Nat. Ecol. Evol.">
        <title>Genomic signatures of mitonuclear coevolution across populations of Tigriopus californicus.</title>
        <authorList>
            <person name="Barreto F.S."/>
            <person name="Watson E.T."/>
            <person name="Lima T.G."/>
            <person name="Willett C.S."/>
            <person name="Edmands S."/>
            <person name="Li W."/>
            <person name="Burton R.S."/>
        </authorList>
    </citation>
    <scope>NUCLEOTIDE SEQUENCE [LARGE SCALE GENOMIC DNA]</scope>
    <source>
        <strain evidence="1 2">San Diego</strain>
    </source>
</reference>
<name>A0A553PKQ1_TIGCA</name>
<feature type="non-terminal residue" evidence="1">
    <location>
        <position position="1"/>
    </location>
</feature>
<dbReference type="AlphaFoldDB" id="A0A553PKQ1"/>
<organism evidence="1 2">
    <name type="scientific">Tigriopus californicus</name>
    <name type="common">Marine copepod</name>
    <dbReference type="NCBI Taxonomy" id="6832"/>
    <lineage>
        <taxon>Eukaryota</taxon>
        <taxon>Metazoa</taxon>
        <taxon>Ecdysozoa</taxon>
        <taxon>Arthropoda</taxon>
        <taxon>Crustacea</taxon>
        <taxon>Multicrustacea</taxon>
        <taxon>Hexanauplia</taxon>
        <taxon>Copepoda</taxon>
        <taxon>Harpacticoida</taxon>
        <taxon>Harpacticidae</taxon>
        <taxon>Tigriopus</taxon>
    </lineage>
</organism>